<protein>
    <submittedName>
        <fullName evidence="1">Uncharacterized protein</fullName>
    </submittedName>
</protein>
<evidence type="ECO:0000313" key="1">
    <source>
        <dbReference type="EMBL" id="QUC66373.1"/>
    </source>
</evidence>
<dbReference type="EMBL" id="CP068393">
    <property type="protein sequence ID" value="QUC66373.1"/>
    <property type="molecule type" value="Genomic_DNA"/>
</dbReference>
<proteinExistence type="predicted"/>
<name>A0AC61MXH8_9FIRM</name>
<reference evidence="1" key="1">
    <citation type="submission" date="2021-01" db="EMBL/GenBank/DDBJ databases">
        <title>Complete genome sequence of Clostridiales bacterium R-7.</title>
        <authorList>
            <person name="Mahoney-Kurpe S.C."/>
            <person name="Palevich N."/>
            <person name="Koike S."/>
            <person name="Moon C.D."/>
            <person name="Attwood G.T."/>
        </authorList>
    </citation>
    <scope>NUCLEOTIDE SEQUENCE</scope>
    <source>
        <strain evidence="1">R-7</strain>
    </source>
</reference>
<organism evidence="1 2">
    <name type="scientific">Aristaeella hokkaidonensis</name>
    <dbReference type="NCBI Taxonomy" id="3046382"/>
    <lineage>
        <taxon>Bacteria</taxon>
        <taxon>Bacillati</taxon>
        <taxon>Bacillota</taxon>
        <taxon>Clostridia</taxon>
        <taxon>Eubacteriales</taxon>
        <taxon>Aristaeellaceae</taxon>
        <taxon>Aristaeella</taxon>
    </lineage>
</organism>
<gene>
    <name evidence="1" type="ORF">JYE49_10950</name>
</gene>
<keyword evidence="2" id="KW-1185">Reference proteome</keyword>
<sequence length="306" mass="34538">MKNKRIVAFAVVLVFLFSFTSSHATTSSEKENTYNAAVMQLENYLESISSNTVDLEGALSTFNELGGYSKSLQFGYYVQILIKISQGEYDLELDNLLSMLQNNEGFKNYLVDMRNDSSIGTIDEIEAYAHAREAEYKGQTEQAKEYYRNCLDFYDSSSRYYALVSLTDKQTYENALELMRSGDLAGAYYAFKEIERYNDSSDRMAAIERQLGYKPLSPIDNWQPASEVSQATTQIGIVTVQGVMANSDARLVRTLPNPDSDLVARVYDGEQYPCYDVANGTNGKTWYKILVNESWGWISSSVSTLQ</sequence>
<accession>A0AC61MXH8</accession>
<dbReference type="Proteomes" id="UP000682782">
    <property type="component" value="Chromosome"/>
</dbReference>
<evidence type="ECO:0000313" key="2">
    <source>
        <dbReference type="Proteomes" id="UP000682782"/>
    </source>
</evidence>